<dbReference type="Gene3D" id="1.10.540.10">
    <property type="entry name" value="Acyl-CoA dehydrogenase/oxidase, N-terminal domain"/>
    <property type="match status" value="1"/>
</dbReference>
<dbReference type="InterPro" id="IPR013786">
    <property type="entry name" value="AcylCoA_DH/ox_N"/>
</dbReference>
<dbReference type="Gene3D" id="1.20.140.10">
    <property type="entry name" value="Butyryl-CoA Dehydrogenase, subunit A, domain 3"/>
    <property type="match status" value="1"/>
</dbReference>
<organism evidence="11 12">
    <name type="scientific">Sphingomonas gei</name>
    <dbReference type="NCBI Taxonomy" id="1395960"/>
    <lineage>
        <taxon>Bacteria</taxon>
        <taxon>Pseudomonadati</taxon>
        <taxon>Pseudomonadota</taxon>
        <taxon>Alphaproteobacteria</taxon>
        <taxon>Sphingomonadales</taxon>
        <taxon>Sphingomonadaceae</taxon>
        <taxon>Sphingomonas</taxon>
    </lineage>
</organism>
<evidence type="ECO:0000259" key="9">
    <source>
        <dbReference type="Pfam" id="PF02770"/>
    </source>
</evidence>
<evidence type="ECO:0000256" key="6">
    <source>
        <dbReference type="RuleBase" id="RU362125"/>
    </source>
</evidence>
<comment type="similarity">
    <text evidence="2 6">Belongs to the acyl-CoA dehydrogenase family.</text>
</comment>
<evidence type="ECO:0000256" key="7">
    <source>
        <dbReference type="SAM" id="MobiDB-lite"/>
    </source>
</evidence>
<comment type="cofactor">
    <cofactor evidence="1 6">
        <name>FAD</name>
        <dbReference type="ChEBI" id="CHEBI:57692"/>
    </cofactor>
</comment>
<gene>
    <name evidence="11" type="ORF">E5A73_02005</name>
</gene>
<keyword evidence="5 6" id="KW-0560">Oxidoreductase</keyword>
<protein>
    <submittedName>
        <fullName evidence="11">Acyl-CoA dehydrogenase</fullName>
    </submittedName>
</protein>
<evidence type="ECO:0000256" key="3">
    <source>
        <dbReference type="ARBA" id="ARBA00022630"/>
    </source>
</evidence>
<reference evidence="11 12" key="1">
    <citation type="submission" date="2019-04" db="EMBL/GenBank/DDBJ databases">
        <title>Sphingomonas psychrotolerans sp. nov., isolated from soil in the Tianshan Mountains, Xinjiang, China.</title>
        <authorList>
            <person name="Luo Y."/>
            <person name="Sheng H."/>
        </authorList>
    </citation>
    <scope>NUCLEOTIDE SEQUENCE [LARGE SCALE GENOMIC DNA]</scope>
    <source>
        <strain evidence="11 12">ZFGT-11</strain>
    </source>
</reference>
<dbReference type="Pfam" id="PF02770">
    <property type="entry name" value="Acyl-CoA_dh_M"/>
    <property type="match status" value="1"/>
</dbReference>
<dbReference type="InterPro" id="IPR009100">
    <property type="entry name" value="AcylCoA_DH/oxidase_NM_dom_sf"/>
</dbReference>
<feature type="region of interest" description="Disordered" evidence="7">
    <location>
        <begin position="34"/>
        <end position="54"/>
    </location>
</feature>
<evidence type="ECO:0000256" key="1">
    <source>
        <dbReference type="ARBA" id="ARBA00001974"/>
    </source>
</evidence>
<dbReference type="AlphaFoldDB" id="A0A4S1XIJ1"/>
<dbReference type="Proteomes" id="UP000306147">
    <property type="component" value="Unassembled WGS sequence"/>
</dbReference>
<feature type="domain" description="Acyl-CoA oxidase/dehydrogenase middle" evidence="9">
    <location>
        <begin position="135"/>
        <end position="228"/>
    </location>
</feature>
<dbReference type="GO" id="GO:0005886">
    <property type="term" value="C:plasma membrane"/>
    <property type="evidence" value="ECO:0007669"/>
    <property type="project" value="TreeGrafter"/>
</dbReference>
<accession>A0A4S1XIJ1</accession>
<feature type="domain" description="Acyl-CoA dehydrogenase/oxidase C-terminal" evidence="8">
    <location>
        <begin position="240"/>
        <end position="400"/>
    </location>
</feature>
<dbReference type="InterPro" id="IPR009075">
    <property type="entry name" value="AcylCo_DH/oxidase_C"/>
</dbReference>
<dbReference type="SUPFAM" id="SSF56645">
    <property type="entry name" value="Acyl-CoA dehydrogenase NM domain-like"/>
    <property type="match status" value="1"/>
</dbReference>
<feature type="domain" description="Acyl-CoA dehydrogenase/oxidase N-terminal" evidence="10">
    <location>
        <begin position="14"/>
        <end position="130"/>
    </location>
</feature>
<dbReference type="InterPro" id="IPR037069">
    <property type="entry name" value="AcylCoA_DH/ox_N_sf"/>
</dbReference>
<dbReference type="InterPro" id="IPR006091">
    <property type="entry name" value="Acyl-CoA_Oxase/DH_mid-dom"/>
</dbReference>
<evidence type="ECO:0000256" key="5">
    <source>
        <dbReference type="ARBA" id="ARBA00023002"/>
    </source>
</evidence>
<keyword evidence="3 6" id="KW-0285">Flavoprotein</keyword>
<evidence type="ECO:0000259" key="8">
    <source>
        <dbReference type="Pfam" id="PF00441"/>
    </source>
</evidence>
<sequence length="406" mass="44250">MATAQIDALTDPIEAFRLHVREWLAAHFPPSLKGKDNAMSAVEGPHENSPEEDSWQAAMGAKGWGVPTWPKEYGGGGLSRSEARVLHEEMARIGAWNPIGGMGVMMFGPTLLEYGSEAQKEEHIPAIAKGIVRWCQGYSEPGAGSDLASLQMFAEDHGDHYLVNGQKTWTSGGQWADKCFMLVRTDKTKKHEGITFLLCDMDTPGVEVKPIRLISGSSPFCETFFTDVKVSKANRVGEEGQGWTIGKRLLQHERSSLSGGGSAAGRLFAAGAPLAQIARKYIGVDEQGRIADMDLRGRIVRHEMDLRAFLLTLRRASLEAKSTQGPSAATSIMKNVGARIMQERSELLIEIRGLAGLGWEGEGFEADALKDVRSWLFGKAVSIYGGSSEIQNNVIAKRILGMLDHQ</sequence>
<dbReference type="PANTHER" id="PTHR43292">
    <property type="entry name" value="ACYL-COA DEHYDROGENASE"/>
    <property type="match status" value="1"/>
</dbReference>
<dbReference type="PANTHER" id="PTHR43292:SF3">
    <property type="entry name" value="ACYL-COA DEHYDROGENASE FADE29"/>
    <property type="match status" value="1"/>
</dbReference>
<dbReference type="EMBL" id="SRXT01000001">
    <property type="protein sequence ID" value="TGX55915.1"/>
    <property type="molecule type" value="Genomic_DNA"/>
</dbReference>
<evidence type="ECO:0000313" key="11">
    <source>
        <dbReference type="EMBL" id="TGX55915.1"/>
    </source>
</evidence>
<evidence type="ECO:0000256" key="4">
    <source>
        <dbReference type="ARBA" id="ARBA00022827"/>
    </source>
</evidence>
<comment type="caution">
    <text evidence="11">The sequence shown here is derived from an EMBL/GenBank/DDBJ whole genome shotgun (WGS) entry which is preliminary data.</text>
</comment>
<dbReference type="GO" id="GO:0050660">
    <property type="term" value="F:flavin adenine dinucleotide binding"/>
    <property type="evidence" value="ECO:0007669"/>
    <property type="project" value="InterPro"/>
</dbReference>
<dbReference type="InterPro" id="IPR046373">
    <property type="entry name" value="Acyl-CoA_Oxase/DH_mid-dom_sf"/>
</dbReference>
<evidence type="ECO:0000256" key="2">
    <source>
        <dbReference type="ARBA" id="ARBA00009347"/>
    </source>
</evidence>
<dbReference type="GO" id="GO:0016627">
    <property type="term" value="F:oxidoreductase activity, acting on the CH-CH group of donors"/>
    <property type="evidence" value="ECO:0007669"/>
    <property type="project" value="InterPro"/>
</dbReference>
<keyword evidence="4 6" id="KW-0274">FAD</keyword>
<dbReference type="InterPro" id="IPR052161">
    <property type="entry name" value="Mycobact_Acyl-CoA_DH"/>
</dbReference>
<keyword evidence="12" id="KW-1185">Reference proteome</keyword>
<dbReference type="Gene3D" id="2.40.110.10">
    <property type="entry name" value="Butyryl-CoA Dehydrogenase, subunit A, domain 2"/>
    <property type="match status" value="1"/>
</dbReference>
<dbReference type="Pfam" id="PF00441">
    <property type="entry name" value="Acyl-CoA_dh_1"/>
    <property type="match status" value="1"/>
</dbReference>
<dbReference type="Pfam" id="PF02771">
    <property type="entry name" value="Acyl-CoA_dh_N"/>
    <property type="match status" value="1"/>
</dbReference>
<dbReference type="OrthoDB" id="9780544at2"/>
<evidence type="ECO:0000313" key="12">
    <source>
        <dbReference type="Proteomes" id="UP000306147"/>
    </source>
</evidence>
<dbReference type="RefSeq" id="WP_135962116.1">
    <property type="nucleotide sequence ID" value="NZ_SRXT01000001.1"/>
</dbReference>
<dbReference type="SUPFAM" id="SSF47203">
    <property type="entry name" value="Acyl-CoA dehydrogenase C-terminal domain-like"/>
    <property type="match status" value="1"/>
</dbReference>
<dbReference type="InterPro" id="IPR036250">
    <property type="entry name" value="AcylCo_DH-like_C"/>
</dbReference>
<proteinExistence type="inferred from homology"/>
<evidence type="ECO:0000259" key="10">
    <source>
        <dbReference type="Pfam" id="PF02771"/>
    </source>
</evidence>
<name>A0A4S1XIJ1_9SPHN</name>